<evidence type="ECO:0000256" key="3">
    <source>
        <dbReference type="ARBA" id="ARBA00014160"/>
    </source>
</evidence>
<feature type="domain" description="E3 UFM1-protein ligase 1-like N-terminal" evidence="8">
    <location>
        <begin position="8"/>
        <end position="277"/>
    </location>
</feature>
<keyword evidence="11" id="KW-1185">Reference proteome</keyword>
<dbReference type="InterPro" id="IPR056579">
    <property type="entry name" value="Ufl1_N"/>
</dbReference>
<accession>A0ABM1F273</accession>
<proteinExistence type="inferred from homology"/>
<evidence type="ECO:0000256" key="5">
    <source>
        <dbReference type="ARBA" id="ARBA00022786"/>
    </source>
</evidence>
<evidence type="ECO:0000256" key="6">
    <source>
        <dbReference type="ARBA" id="ARBA00030452"/>
    </source>
</evidence>
<evidence type="ECO:0000313" key="12">
    <source>
        <dbReference type="RefSeq" id="XP_014678544.1"/>
    </source>
</evidence>
<dbReference type="InterPro" id="IPR056580">
    <property type="entry name" value="Ufl1_dom"/>
</dbReference>
<keyword evidence="4" id="KW-0808">Transferase</keyword>
<evidence type="ECO:0000313" key="11">
    <source>
        <dbReference type="Proteomes" id="UP000695022"/>
    </source>
</evidence>
<feature type="domain" description="E3 UFM1-protein ligase-like C-terminal" evidence="10">
    <location>
        <begin position="618"/>
        <end position="699"/>
    </location>
</feature>
<reference evidence="12" key="1">
    <citation type="submission" date="2025-08" db="UniProtKB">
        <authorList>
            <consortium name="RefSeq"/>
        </authorList>
    </citation>
    <scope>IDENTIFICATION</scope>
</reference>
<comment type="function">
    <text evidence="1">E3 UFM1-protein ligase that mediates ufmylation of target proteins.</text>
</comment>
<feature type="region of interest" description="Disordered" evidence="7">
    <location>
        <begin position="350"/>
        <end position="429"/>
    </location>
</feature>
<dbReference type="PANTHER" id="PTHR31057">
    <property type="entry name" value="E3 UFM1-PROTEIN LIGASE 1"/>
    <property type="match status" value="1"/>
</dbReference>
<name>A0ABM1F273_PRICU</name>
<evidence type="ECO:0000259" key="9">
    <source>
        <dbReference type="Pfam" id="PF23659"/>
    </source>
</evidence>
<dbReference type="Pfam" id="PF09743">
    <property type="entry name" value="E3_UFM1_ligase"/>
    <property type="match status" value="1"/>
</dbReference>
<keyword evidence="5" id="KW-0833">Ubl conjugation pathway</keyword>
<dbReference type="InterPro" id="IPR018611">
    <property type="entry name" value="Ufl1"/>
</dbReference>
<dbReference type="InterPro" id="IPR056761">
    <property type="entry name" value="Ufl1-like_C"/>
</dbReference>
<dbReference type="Proteomes" id="UP000695022">
    <property type="component" value="Unplaced"/>
</dbReference>
<dbReference type="Pfam" id="PF23659">
    <property type="entry name" value="UFL1"/>
    <property type="match status" value="1"/>
</dbReference>
<sequence length="704" mass="75674">MAASEWEEVKRLAADFQKAQLQGTVQRLSERNCIQIVQQLVDRRLLEVLYTLDGRTYLTPRELARGVRDELAARGGRAAVADLARDLNVDYGHVEMKVAEMVKVDPSLQVTLGQVIDRSYIDRLAEEIDDKLQDAGYVRLADLIKLYDLPSDFLSAEISSRLGTRIRGRADDDGDILTDAYLSRERARVRGALAGTTRPTPARAIVARHGFRERLFAAVAAELSRAGEVGGAVAGGAWVPAGYARAQADHVRASYARNGYLEYDSLARVGVADPEGYVRRLLKDESLLYLSSCCCGASLEQQVEAALEEAAAAEGATVGDDGSVASAAFVEACARGFDDEIARAAAVAAATKRPAEERKPKEEAKEGRQGKKEERRQKAVGGARGGGNQGRETKQKSLKKKGRGGARGGDDDDGGGGGGGGGEAAAAEEEPEFLSADQLEEALSARTEKEGCPEELTRAIAERLRRPLARRYRDAVAAARAATFTAGSSSRRRAHDELSEKVNGLVANMRMFERGVATFPEADARPALARYLIRTAGAEITHLIIAYLASDDGGAPAVTPENCRQVASGIGDAGARASAVALAAEAVAGTELDGFHSRLDEALERCQVLVRKLDKKKEKQMAYGHRMALADQLREETNPAATLHLAALLLHHVHAQRPLVAPGRLVPTVLAALRGRVADGDHDVLLSCQELVVRLWILQFETAP</sequence>
<evidence type="ECO:0000256" key="2">
    <source>
        <dbReference type="ARBA" id="ARBA00010789"/>
    </source>
</evidence>
<feature type="compositionally biased region" description="Basic and acidic residues" evidence="7">
    <location>
        <begin position="353"/>
        <end position="377"/>
    </location>
</feature>
<comment type="similarity">
    <text evidence="2">Belongs to the UFL1 family.</text>
</comment>
<feature type="domain" description="E3 UFM1-protein ligase 1-like" evidence="9">
    <location>
        <begin position="495"/>
        <end position="613"/>
    </location>
</feature>
<protein>
    <recommendedName>
        <fullName evidence="3">E3 UFM1-protein ligase 1 homolog</fullName>
    </recommendedName>
    <alternativeName>
        <fullName evidence="6">E3 UFM1-protein transferase 1 homolog</fullName>
    </alternativeName>
</protein>
<gene>
    <name evidence="12" type="primary">LOC106818343</name>
</gene>
<dbReference type="PANTHER" id="PTHR31057:SF0">
    <property type="entry name" value="E3 UFM1-PROTEIN LIGASE 1"/>
    <property type="match status" value="1"/>
</dbReference>
<evidence type="ECO:0000256" key="4">
    <source>
        <dbReference type="ARBA" id="ARBA00022679"/>
    </source>
</evidence>
<evidence type="ECO:0000256" key="1">
    <source>
        <dbReference type="ARBA" id="ARBA00003950"/>
    </source>
</evidence>
<evidence type="ECO:0000259" key="8">
    <source>
        <dbReference type="Pfam" id="PF09743"/>
    </source>
</evidence>
<dbReference type="GeneID" id="106818343"/>
<organism evidence="11 12">
    <name type="scientific">Priapulus caudatus</name>
    <name type="common">Priapulid worm</name>
    <dbReference type="NCBI Taxonomy" id="37621"/>
    <lineage>
        <taxon>Eukaryota</taxon>
        <taxon>Metazoa</taxon>
        <taxon>Ecdysozoa</taxon>
        <taxon>Scalidophora</taxon>
        <taxon>Priapulida</taxon>
        <taxon>Priapulimorpha</taxon>
        <taxon>Priapulimorphida</taxon>
        <taxon>Priapulidae</taxon>
        <taxon>Priapulus</taxon>
    </lineage>
</organism>
<evidence type="ECO:0000256" key="7">
    <source>
        <dbReference type="SAM" id="MobiDB-lite"/>
    </source>
</evidence>
<dbReference type="Pfam" id="PF25041">
    <property type="entry name" value="UFL1_C"/>
    <property type="match status" value="1"/>
</dbReference>
<evidence type="ECO:0000259" key="10">
    <source>
        <dbReference type="Pfam" id="PF25041"/>
    </source>
</evidence>
<dbReference type="RefSeq" id="XP_014678544.1">
    <property type="nucleotide sequence ID" value="XM_014823058.1"/>
</dbReference>